<dbReference type="PANTHER" id="PTHR16172">
    <property type="entry name" value="MAJOR FACILITATOR SUPERFAMILY DOMAIN-CONTAINING PROTEIN 6-LIKE"/>
    <property type="match status" value="1"/>
</dbReference>
<feature type="domain" description="Major facilitator superfamily associated" evidence="7">
    <location>
        <begin position="7"/>
        <end position="564"/>
    </location>
</feature>
<feature type="transmembrane region" description="Helical" evidence="6">
    <location>
        <begin position="324"/>
        <end position="343"/>
    </location>
</feature>
<dbReference type="Pfam" id="PF12832">
    <property type="entry name" value="MFS_1_like"/>
    <property type="match status" value="1"/>
</dbReference>
<feature type="transmembrane region" description="Helical" evidence="6">
    <location>
        <begin position="355"/>
        <end position="380"/>
    </location>
</feature>
<evidence type="ECO:0000256" key="2">
    <source>
        <dbReference type="ARBA" id="ARBA00005241"/>
    </source>
</evidence>
<organism evidence="8 9">
    <name type="scientific">Laodelphax striatellus</name>
    <name type="common">Small brown planthopper</name>
    <name type="synonym">Delphax striatella</name>
    <dbReference type="NCBI Taxonomy" id="195883"/>
    <lineage>
        <taxon>Eukaryota</taxon>
        <taxon>Metazoa</taxon>
        <taxon>Ecdysozoa</taxon>
        <taxon>Arthropoda</taxon>
        <taxon>Hexapoda</taxon>
        <taxon>Insecta</taxon>
        <taxon>Pterygota</taxon>
        <taxon>Neoptera</taxon>
        <taxon>Paraneoptera</taxon>
        <taxon>Hemiptera</taxon>
        <taxon>Auchenorrhyncha</taxon>
        <taxon>Fulgoroidea</taxon>
        <taxon>Delphacidae</taxon>
        <taxon>Criomorphinae</taxon>
        <taxon>Laodelphax</taxon>
    </lineage>
</organism>
<feature type="transmembrane region" description="Helical" evidence="6">
    <location>
        <begin position="401"/>
        <end position="425"/>
    </location>
</feature>
<dbReference type="STRING" id="195883.A0A482X2S8"/>
<dbReference type="GO" id="GO:0016020">
    <property type="term" value="C:membrane"/>
    <property type="evidence" value="ECO:0007669"/>
    <property type="project" value="UniProtKB-SubCell"/>
</dbReference>
<accession>A0A482X2S8</accession>
<dbReference type="OrthoDB" id="515887at2759"/>
<dbReference type="InParanoid" id="A0A482X2S8"/>
<feature type="transmembrane region" description="Helical" evidence="6">
    <location>
        <begin position="561"/>
        <end position="584"/>
    </location>
</feature>
<reference evidence="8 9" key="1">
    <citation type="journal article" date="2017" name="Gigascience">
        <title>Genome sequence of the small brown planthopper, Laodelphax striatellus.</title>
        <authorList>
            <person name="Zhu J."/>
            <person name="Jiang F."/>
            <person name="Wang X."/>
            <person name="Yang P."/>
            <person name="Bao Y."/>
            <person name="Zhao W."/>
            <person name="Wang W."/>
            <person name="Lu H."/>
            <person name="Wang Q."/>
            <person name="Cui N."/>
            <person name="Li J."/>
            <person name="Chen X."/>
            <person name="Luo L."/>
            <person name="Yu J."/>
            <person name="Kang L."/>
            <person name="Cui F."/>
        </authorList>
    </citation>
    <scope>NUCLEOTIDE SEQUENCE [LARGE SCALE GENOMIC DNA]</scope>
    <source>
        <strain evidence="8">Lst14</strain>
    </source>
</reference>
<name>A0A482X2S8_LAOST</name>
<evidence type="ECO:0000256" key="4">
    <source>
        <dbReference type="ARBA" id="ARBA00022989"/>
    </source>
</evidence>
<protein>
    <recommendedName>
        <fullName evidence="7">Major facilitator superfamily associated domain-containing protein</fullName>
    </recommendedName>
</protein>
<dbReference type="InterPro" id="IPR036259">
    <property type="entry name" value="MFS_trans_sf"/>
</dbReference>
<keyword evidence="9" id="KW-1185">Reference proteome</keyword>
<dbReference type="SUPFAM" id="SSF103473">
    <property type="entry name" value="MFS general substrate transporter"/>
    <property type="match status" value="1"/>
</dbReference>
<feature type="transmembrane region" description="Helical" evidence="6">
    <location>
        <begin position="496"/>
        <end position="518"/>
    </location>
</feature>
<feature type="transmembrane region" description="Helical" evidence="6">
    <location>
        <begin position="72"/>
        <end position="91"/>
    </location>
</feature>
<feature type="transmembrane region" description="Helical" evidence="6">
    <location>
        <begin position="283"/>
        <end position="303"/>
    </location>
</feature>
<feature type="transmembrane region" description="Helical" evidence="6">
    <location>
        <begin position="470"/>
        <end position="490"/>
    </location>
</feature>
<keyword evidence="5 6" id="KW-0472">Membrane</keyword>
<comment type="similarity">
    <text evidence="2">Belongs to the major facilitator superfamily. MFSD6 family.</text>
</comment>
<dbReference type="PANTHER" id="PTHR16172:SF30">
    <property type="entry name" value="SUGAR BABY, ISOFORM C"/>
    <property type="match status" value="1"/>
</dbReference>
<evidence type="ECO:0000256" key="1">
    <source>
        <dbReference type="ARBA" id="ARBA00004141"/>
    </source>
</evidence>
<keyword evidence="3 6" id="KW-0812">Transmembrane</keyword>
<dbReference type="Proteomes" id="UP000291343">
    <property type="component" value="Unassembled WGS sequence"/>
</dbReference>
<sequence>MEKNRELLKLKLHYLLFCAGAAPMILFTNTFAKQLGFSALTVGSIFTLMPIARVIAKLVFGALTDKLQAHRQIALILLTISIVSYYLMMYIPPIQTEIFSQIYCDSSMNISLKVCSTREFNEEKRACDSEATNFNLATSSIGCQMRCIVDQDLFQTECKNSEPHSTKICDLFRKRNATNSPAEMYPNGLSVLTNDAIDLKINILTSSVRRIDKENTSACFSFRVLSIEDISKINLISPAANLLNTTLCNRSAVELASCTMSCDSPSVTEMGTLVERKHVTQEYQLWVFILLLVLGGVGSTVIVNISDTMTFALLGKSSSEFGKIRLWGSVGWGIFTLISGRLVDQLSEETLIKNYSPAFISTAIILSLDVIVVFSMKTVVKKRSKSIALDVGKLFMNMETYIYLSWCISAGICVGLCIGFLFWYIEDLSSCEDKTSIKTMEGMYILLQTFLGEIPFFFINAWLSKKLGLVNCMSLVLLLHGIIFYAMSLLNNPWHFLPLALINGTAFSTLYSVMTSYANKLSLPGTETTVQSLVGSVYEGFGISSGNFLAGLMMNNMSGRIVFKIFGIAMLILSLVHCLLHCIISSHDEKTEKREKLKNNSNNCLTHPDVEYSKPTESITM</sequence>
<dbReference type="Gene3D" id="1.20.1250.20">
    <property type="entry name" value="MFS general substrate transporter like domains"/>
    <property type="match status" value="3"/>
</dbReference>
<dbReference type="AlphaFoldDB" id="A0A482X2S8"/>
<comment type="caution">
    <text evidence="8">The sequence shown here is derived from an EMBL/GenBank/DDBJ whole genome shotgun (WGS) entry which is preliminary data.</text>
</comment>
<evidence type="ECO:0000256" key="3">
    <source>
        <dbReference type="ARBA" id="ARBA00022692"/>
    </source>
</evidence>
<feature type="transmembrane region" description="Helical" evidence="6">
    <location>
        <begin position="37"/>
        <end position="60"/>
    </location>
</feature>
<proteinExistence type="inferred from homology"/>
<comment type="subcellular location">
    <subcellularLocation>
        <location evidence="1">Membrane</location>
        <topology evidence="1">Multi-pass membrane protein</topology>
    </subcellularLocation>
</comment>
<keyword evidence="4 6" id="KW-1133">Transmembrane helix</keyword>
<gene>
    <name evidence="8" type="ORF">LSTR_LSTR000486</name>
</gene>
<evidence type="ECO:0000313" key="8">
    <source>
        <dbReference type="EMBL" id="RZF39838.1"/>
    </source>
</evidence>
<evidence type="ECO:0000259" key="7">
    <source>
        <dbReference type="Pfam" id="PF12832"/>
    </source>
</evidence>
<evidence type="ECO:0000313" key="9">
    <source>
        <dbReference type="Proteomes" id="UP000291343"/>
    </source>
</evidence>
<feature type="transmembrane region" description="Helical" evidence="6">
    <location>
        <begin position="445"/>
        <end position="463"/>
    </location>
</feature>
<evidence type="ECO:0000256" key="6">
    <source>
        <dbReference type="SAM" id="Phobius"/>
    </source>
</evidence>
<dbReference type="InterPro" id="IPR051717">
    <property type="entry name" value="MFS_MFSD6"/>
</dbReference>
<dbReference type="EMBL" id="QKKF02019547">
    <property type="protein sequence ID" value="RZF39838.1"/>
    <property type="molecule type" value="Genomic_DNA"/>
</dbReference>
<evidence type="ECO:0000256" key="5">
    <source>
        <dbReference type="ARBA" id="ARBA00023136"/>
    </source>
</evidence>
<feature type="transmembrane region" description="Helical" evidence="6">
    <location>
        <begin position="12"/>
        <end position="31"/>
    </location>
</feature>
<dbReference type="InterPro" id="IPR024989">
    <property type="entry name" value="MFS_assoc_dom"/>
</dbReference>